<organism evidence="4">
    <name type="scientific">Musca domestica</name>
    <name type="common">House fly</name>
    <dbReference type="NCBI Taxonomy" id="7370"/>
    <lineage>
        <taxon>Eukaryota</taxon>
        <taxon>Metazoa</taxon>
        <taxon>Ecdysozoa</taxon>
        <taxon>Arthropoda</taxon>
        <taxon>Hexapoda</taxon>
        <taxon>Insecta</taxon>
        <taxon>Pterygota</taxon>
        <taxon>Neoptera</taxon>
        <taxon>Endopterygota</taxon>
        <taxon>Diptera</taxon>
        <taxon>Brachycera</taxon>
        <taxon>Muscomorpha</taxon>
        <taxon>Muscoidea</taxon>
        <taxon>Muscidae</taxon>
        <taxon>Musca</taxon>
    </lineage>
</organism>
<dbReference type="GO" id="GO:0005615">
    <property type="term" value="C:extracellular space"/>
    <property type="evidence" value="ECO:0007669"/>
    <property type="project" value="TreeGrafter"/>
</dbReference>
<dbReference type="SMART" id="SM00700">
    <property type="entry name" value="JHBP"/>
    <property type="match status" value="4"/>
</dbReference>
<dbReference type="FunFam" id="3.15.10.30:FF:000001">
    <property type="entry name" value="Takeout-like protein 1"/>
    <property type="match status" value="3"/>
</dbReference>
<keyword evidence="2" id="KW-0090">Biological rhythms</keyword>
<dbReference type="PANTHER" id="PTHR11008:SF40">
    <property type="entry name" value="PROTEIN TAKEOUT"/>
    <property type="match status" value="1"/>
</dbReference>
<comment type="similarity">
    <text evidence="3">Belongs to the TO family.</text>
</comment>
<dbReference type="VEuPathDB" id="VectorBase:MDOMA2_013729"/>
<dbReference type="InterPro" id="IPR010562">
    <property type="entry name" value="Haemolymph_juvenile_hormone-bd"/>
</dbReference>
<dbReference type="Pfam" id="PF06585">
    <property type="entry name" value="JHBP"/>
    <property type="match status" value="4"/>
</dbReference>
<sequence>MYFSNFVNILILFGLVTAWSAVANGAFPDDPKPCKYGDEQCIGKVIGLIAREKYGGDDSLNLSAMDPIPVKKLHIKQGSDSPVNIDLLFTNNVGIGLKTATLLKTKGFGKDLATKHEVIFKTDKLALVGDYKISGKVLVLPIHGSGKSNVTLVEPKITISWMGTPNVKDGGATHMKLDKFTVDLEPKNVIFNFENLFNDKFLSDNMNKFLTDSWKEIYPEIHTALTKGLAPIARNVIQGVFDKHPYEKLFLESDDPKPCKHGDVECIGKLFNYFMIEKHGGDTNYDLKSIDPLFLETLVVARGAESPVNIRCSMNGSEVLGIKTLRFEKKKGFGKEIAGKHEISGQAQYLSLVGDYVITGSVLILPIKGEGKANITMHEPKYRIGWTGSPYEKDGATYMRVKNFYIDLYPKSITFNFENLYNNKELSDNMNKFLTENWSEIYPELAEPLTRGVSFVANQVVDPDDPKPCKYGDEQCIGKVIGLIAREKYGGDDSLNLSAMDPIPVKKLHIKQGSDSPVNIDLLFTNNVGIGLKTATLLKTKGFGKDLATKHEVIFKTDKLALVGDYKISGKVLVLPIHGSGKSNVTLVEPKITISWMGTPNVKDGGATHMKLDKFTVDLEPKNVIFNFENLFNDKFLSDNMNKFLTDSWKEIYPEIHTALTKGLAPIARNVIQGVFDKHPYEKLKNGKMTKLYANICVISVFIIGILGEFPNDPQPCKFGDTECIGKFIEYLMSEKYAGDDSLNLKQIDPLFLENVRIHQAADSPVNIDLKLTNNSVHGWKTAKVVKVKGFDKDMTKKNQLIFKIDYLSLVGDYVIDGKILILPIKGSGQSNITMVDVTLQMDFVGTPLEKDGETYMTIKDMQLDAEPKHMTYKVENLFNGDKTLGDNMNLFLNENWNDIYQEVRTSLAEGFSEIYGDVINDVFSKYPYEKFFTE</sequence>
<evidence type="ECO:0000256" key="3">
    <source>
        <dbReference type="ARBA" id="ARBA00060902"/>
    </source>
</evidence>
<dbReference type="InterPro" id="IPR038606">
    <property type="entry name" value="To_sf"/>
</dbReference>
<name>A0A1I8M4H0_MUSDO</name>
<keyword evidence="1" id="KW-0732">Signal</keyword>
<dbReference type="AlphaFoldDB" id="A0A1I8M4H0"/>
<dbReference type="VEuPathDB" id="VectorBase:MDOMA2_004194"/>
<evidence type="ECO:0000313" key="4">
    <source>
        <dbReference type="EnsemblMetazoa" id="MDOA001145-PA"/>
    </source>
</evidence>
<dbReference type="PANTHER" id="PTHR11008">
    <property type="entry name" value="PROTEIN TAKEOUT-LIKE PROTEIN"/>
    <property type="match status" value="1"/>
</dbReference>
<evidence type="ECO:0000256" key="2">
    <source>
        <dbReference type="ARBA" id="ARBA00023108"/>
    </source>
</evidence>
<accession>A0A1I8M4H0</accession>
<proteinExistence type="inferred from homology"/>
<evidence type="ECO:0000256" key="1">
    <source>
        <dbReference type="ARBA" id="ARBA00022729"/>
    </source>
</evidence>
<dbReference type="eggNOG" id="ENOG502SQ21">
    <property type="taxonomic scope" value="Eukaryota"/>
</dbReference>
<dbReference type="VEuPathDB" id="VectorBase:MDOA001145"/>
<reference evidence="4" key="1">
    <citation type="submission" date="2020-05" db="UniProtKB">
        <authorList>
            <consortium name="EnsemblMetazoa"/>
        </authorList>
    </citation>
    <scope>IDENTIFICATION</scope>
    <source>
        <strain evidence="4">Aabys</strain>
    </source>
</reference>
<dbReference type="Gene3D" id="3.15.10.30">
    <property type="entry name" value="Haemolymph juvenile hormone binding protein"/>
    <property type="match status" value="4"/>
</dbReference>
<dbReference type="GO" id="GO:0007623">
    <property type="term" value="P:circadian rhythm"/>
    <property type="evidence" value="ECO:0007669"/>
    <property type="project" value="UniProtKB-ARBA"/>
</dbReference>
<dbReference type="VEuPathDB" id="VectorBase:MDOMA2_020317"/>
<protein>
    <submittedName>
        <fullName evidence="4">Uncharacterized protein</fullName>
    </submittedName>
</protein>
<dbReference type="EnsemblMetazoa" id="MDOA001145-RA">
    <property type="protein sequence ID" value="MDOA001145-PA"/>
    <property type="gene ID" value="MDOA001145"/>
</dbReference>